<keyword evidence="6" id="KW-0378">Hydrolase</keyword>
<evidence type="ECO:0000259" key="13">
    <source>
        <dbReference type="PROSITE" id="PS51767"/>
    </source>
</evidence>
<dbReference type="FunFam" id="2.40.70.10:FF:000060">
    <property type="entry name" value="Aspartic-type endopeptidase ctsD"/>
    <property type="match status" value="1"/>
</dbReference>
<evidence type="ECO:0000256" key="5">
    <source>
        <dbReference type="ARBA" id="ARBA00022750"/>
    </source>
</evidence>
<evidence type="ECO:0000256" key="11">
    <source>
        <dbReference type="PIRSR" id="PIRSR601461-2"/>
    </source>
</evidence>
<evidence type="ECO:0000313" key="14">
    <source>
        <dbReference type="EMBL" id="KAF2642404.1"/>
    </source>
</evidence>
<dbReference type="InterPro" id="IPR033121">
    <property type="entry name" value="PEPTIDASE_A1"/>
</dbReference>
<keyword evidence="15" id="KW-1185">Reference proteome</keyword>
<dbReference type="GO" id="GO:0006508">
    <property type="term" value="P:proteolysis"/>
    <property type="evidence" value="ECO:0007669"/>
    <property type="project" value="UniProtKB-KW"/>
</dbReference>
<organism evidence="14 15">
    <name type="scientific">Massarina eburnea CBS 473.64</name>
    <dbReference type="NCBI Taxonomy" id="1395130"/>
    <lineage>
        <taxon>Eukaryota</taxon>
        <taxon>Fungi</taxon>
        <taxon>Dikarya</taxon>
        <taxon>Ascomycota</taxon>
        <taxon>Pezizomycotina</taxon>
        <taxon>Dothideomycetes</taxon>
        <taxon>Pleosporomycetidae</taxon>
        <taxon>Pleosporales</taxon>
        <taxon>Massarineae</taxon>
        <taxon>Massarinaceae</taxon>
        <taxon>Massarina</taxon>
    </lineage>
</organism>
<feature type="domain" description="Peptidase A1" evidence="13">
    <location>
        <begin position="1"/>
        <end position="311"/>
    </location>
</feature>
<dbReference type="Pfam" id="PF00026">
    <property type="entry name" value="Asp"/>
    <property type="match status" value="1"/>
</dbReference>
<evidence type="ECO:0000256" key="9">
    <source>
        <dbReference type="ARBA" id="ARBA00023288"/>
    </source>
</evidence>
<dbReference type="OrthoDB" id="660550at2759"/>
<dbReference type="Gene3D" id="2.40.70.10">
    <property type="entry name" value="Acid Proteases"/>
    <property type="match status" value="2"/>
</dbReference>
<evidence type="ECO:0000256" key="3">
    <source>
        <dbReference type="ARBA" id="ARBA00022475"/>
    </source>
</evidence>
<feature type="compositionally biased region" description="Low complexity" evidence="12">
    <location>
        <begin position="314"/>
        <end position="405"/>
    </location>
</feature>
<protein>
    <submittedName>
        <fullName evidence="14">Acid protease</fullName>
    </submittedName>
</protein>
<evidence type="ECO:0000256" key="8">
    <source>
        <dbReference type="ARBA" id="ARBA00023180"/>
    </source>
</evidence>
<dbReference type="InterPro" id="IPR021109">
    <property type="entry name" value="Peptidase_aspartic_dom_sf"/>
</dbReference>
<evidence type="ECO:0000256" key="10">
    <source>
        <dbReference type="PIRSR" id="PIRSR601461-1"/>
    </source>
</evidence>
<dbReference type="GO" id="GO:0004190">
    <property type="term" value="F:aspartic-type endopeptidase activity"/>
    <property type="evidence" value="ECO:0007669"/>
    <property type="project" value="UniProtKB-KW"/>
</dbReference>
<dbReference type="Proteomes" id="UP000799753">
    <property type="component" value="Unassembled WGS sequence"/>
</dbReference>
<dbReference type="InterPro" id="IPR034164">
    <property type="entry name" value="Pepsin-like_dom"/>
</dbReference>
<evidence type="ECO:0000256" key="7">
    <source>
        <dbReference type="ARBA" id="ARBA00023136"/>
    </source>
</evidence>
<comment type="similarity">
    <text evidence="2">Belongs to the peptidase A1 family.</text>
</comment>
<dbReference type="PANTHER" id="PTHR47966:SF75">
    <property type="entry name" value="ENDOPEPTIDASE (CTSD), PUTATIVE (AFU_ORTHOLOGUE AFUA_4G07040)-RELATED"/>
    <property type="match status" value="1"/>
</dbReference>
<keyword evidence="11" id="KW-1015">Disulfide bond</keyword>
<comment type="subcellular location">
    <subcellularLocation>
        <location evidence="1">Cell membrane</location>
    </subcellularLocation>
</comment>
<accession>A0A6A6S894</accession>
<dbReference type="CDD" id="cd05471">
    <property type="entry name" value="pepsin_like"/>
    <property type="match status" value="1"/>
</dbReference>
<dbReference type="SUPFAM" id="SSF50630">
    <property type="entry name" value="Acid proteases"/>
    <property type="match status" value="1"/>
</dbReference>
<evidence type="ECO:0000256" key="2">
    <source>
        <dbReference type="ARBA" id="ARBA00007447"/>
    </source>
</evidence>
<keyword evidence="9" id="KW-0449">Lipoprotein</keyword>
<keyword evidence="8" id="KW-0325">Glycoprotein</keyword>
<feature type="region of interest" description="Disordered" evidence="12">
    <location>
        <begin position="312"/>
        <end position="405"/>
    </location>
</feature>
<keyword evidence="7" id="KW-0472">Membrane</keyword>
<gene>
    <name evidence="14" type="ORF">P280DRAFT_395790</name>
</gene>
<evidence type="ECO:0000256" key="4">
    <source>
        <dbReference type="ARBA" id="ARBA00022670"/>
    </source>
</evidence>
<feature type="active site" evidence="10">
    <location>
        <position position="18"/>
    </location>
</feature>
<proteinExistence type="inferred from homology"/>
<dbReference type="EMBL" id="MU006781">
    <property type="protein sequence ID" value="KAF2642404.1"/>
    <property type="molecule type" value="Genomic_DNA"/>
</dbReference>
<dbReference type="PROSITE" id="PS51767">
    <property type="entry name" value="PEPTIDASE_A1"/>
    <property type="match status" value="1"/>
</dbReference>
<feature type="disulfide bond" evidence="11">
    <location>
        <begin position="31"/>
        <end position="36"/>
    </location>
</feature>
<dbReference type="GO" id="GO:0005886">
    <property type="term" value="C:plasma membrane"/>
    <property type="evidence" value="ECO:0007669"/>
    <property type="project" value="UniProtKB-SubCell"/>
</dbReference>
<sequence length="432" mass="43916">MVAVTIGDSTEEYKLLLDSAASNTWVMGEGCSTEACGKHNTFGKGDSKTIKTDPKTFSVTYGTGSVSGTTASDTLHIGNSLSTSMSFGVATNVSSEFLSYPMDGIIGLGRGTTSDGDTSAPLLIDALSSAKLISSKIYGLHLGRASDNKNDGELNLGDVNKDRFDGDLNWLSASNSDRGFWEVDIADVGFDTKTVGGVTGKVGIIDTGTSYFFMPPTEAATLHKLIDGSTQDGESFQVPCSTTAPVTLKFGSTTYNMSSADWVGSKGNSGLCNSKIVGRATFGSDRWLIGDAFLKNVYTVFDVDNSKIGFGVKSAGSNDSSSTTSTTSSSTSASPSGSGTSATSTVGTPSSATTRTSSSSASPAHDTPTSSSKPSTNPSPPSGSSTSNSPSSASGAASPSEAAGNSGVHTLNVVSYSASAASIVLALFAVFL</sequence>
<dbReference type="PANTHER" id="PTHR47966">
    <property type="entry name" value="BETA-SITE APP-CLEAVING ENZYME, ISOFORM A-RELATED"/>
    <property type="match status" value="1"/>
</dbReference>
<evidence type="ECO:0000256" key="12">
    <source>
        <dbReference type="SAM" id="MobiDB-lite"/>
    </source>
</evidence>
<evidence type="ECO:0000313" key="15">
    <source>
        <dbReference type="Proteomes" id="UP000799753"/>
    </source>
</evidence>
<feature type="active site" evidence="10">
    <location>
        <position position="206"/>
    </location>
</feature>
<evidence type="ECO:0000256" key="1">
    <source>
        <dbReference type="ARBA" id="ARBA00004236"/>
    </source>
</evidence>
<evidence type="ECO:0000256" key="6">
    <source>
        <dbReference type="ARBA" id="ARBA00022801"/>
    </source>
</evidence>
<keyword evidence="4 14" id="KW-0645">Protease</keyword>
<dbReference type="AlphaFoldDB" id="A0A6A6S894"/>
<keyword evidence="3" id="KW-1003">Cell membrane</keyword>
<dbReference type="PRINTS" id="PR00792">
    <property type="entry name" value="PEPSIN"/>
</dbReference>
<keyword evidence="5" id="KW-0064">Aspartyl protease</keyword>
<dbReference type="InterPro" id="IPR001461">
    <property type="entry name" value="Aspartic_peptidase_A1"/>
</dbReference>
<name>A0A6A6S894_9PLEO</name>
<reference evidence="14" key="1">
    <citation type="journal article" date="2020" name="Stud. Mycol.">
        <title>101 Dothideomycetes genomes: a test case for predicting lifestyles and emergence of pathogens.</title>
        <authorList>
            <person name="Haridas S."/>
            <person name="Albert R."/>
            <person name="Binder M."/>
            <person name="Bloem J."/>
            <person name="Labutti K."/>
            <person name="Salamov A."/>
            <person name="Andreopoulos B."/>
            <person name="Baker S."/>
            <person name="Barry K."/>
            <person name="Bills G."/>
            <person name="Bluhm B."/>
            <person name="Cannon C."/>
            <person name="Castanera R."/>
            <person name="Culley D."/>
            <person name="Daum C."/>
            <person name="Ezra D."/>
            <person name="Gonzalez J."/>
            <person name="Henrissat B."/>
            <person name="Kuo A."/>
            <person name="Liang C."/>
            <person name="Lipzen A."/>
            <person name="Lutzoni F."/>
            <person name="Magnuson J."/>
            <person name="Mondo S."/>
            <person name="Nolan M."/>
            <person name="Ohm R."/>
            <person name="Pangilinan J."/>
            <person name="Park H.-J."/>
            <person name="Ramirez L."/>
            <person name="Alfaro M."/>
            <person name="Sun H."/>
            <person name="Tritt A."/>
            <person name="Yoshinaga Y."/>
            <person name="Zwiers L.-H."/>
            <person name="Turgeon B."/>
            <person name="Goodwin S."/>
            <person name="Spatafora J."/>
            <person name="Crous P."/>
            <person name="Grigoriev I."/>
        </authorList>
    </citation>
    <scope>NUCLEOTIDE SEQUENCE</scope>
    <source>
        <strain evidence="14">CBS 473.64</strain>
    </source>
</reference>